<evidence type="ECO:0000259" key="1">
    <source>
        <dbReference type="Pfam" id="PF01243"/>
    </source>
</evidence>
<dbReference type="Pfam" id="PF01243">
    <property type="entry name" value="PNPOx_N"/>
    <property type="match status" value="1"/>
</dbReference>
<evidence type="ECO:0000313" key="3">
    <source>
        <dbReference type="Proteomes" id="UP000217999"/>
    </source>
</evidence>
<sequence>MRWAFSDRCGPDRWRDARLLRGRAPRGGPGGLACAETAGSLPAVFSWEPFAKVSAMSESIHDDDPGFGVFHAGELQAHQRYGAARLTRGLAASVRDRLNPRLIAFLKAQPFFFIATANDRGDCDCSYRGRQHAPPNDPEPLLAVPDERTIVFPDYPGNNFFNSIGNLLTNPRIGMLFIDFASATRVRINGTARVIDEVGDYWQDWPSAARLIEVTVQQAYPNCRARIPRLVPTPD</sequence>
<dbReference type="Gene3D" id="2.30.110.10">
    <property type="entry name" value="Electron Transport, Fmn-binding Protein, Chain A"/>
    <property type="match status" value="1"/>
</dbReference>
<evidence type="ECO:0000313" key="2">
    <source>
        <dbReference type="EMBL" id="PAT34629.1"/>
    </source>
</evidence>
<proteinExistence type="predicted"/>
<accession>A0A2A2AAM4</accession>
<dbReference type="PANTHER" id="PTHR42815:SF2">
    <property type="entry name" value="FAD-BINDING, PUTATIVE (AFU_ORTHOLOGUE AFUA_6G07600)-RELATED"/>
    <property type="match status" value="1"/>
</dbReference>
<protein>
    <submittedName>
        <fullName evidence="2">Pyridoxamine 5'-phosphate oxidase</fullName>
    </submittedName>
</protein>
<reference evidence="2 3" key="1">
    <citation type="submission" date="2017-08" db="EMBL/GenBank/DDBJ databases">
        <title>WGS of Clinical strains of the CDC Group NO-1 linked to zoonotic infections in humans.</title>
        <authorList>
            <person name="Bernier A.-M."/>
            <person name="Bernard K."/>
        </authorList>
    </citation>
    <scope>NUCLEOTIDE SEQUENCE [LARGE SCALE GENOMIC DNA]</scope>
    <source>
        <strain evidence="2 3">NML03-0146</strain>
    </source>
</reference>
<dbReference type="AlphaFoldDB" id="A0A2A2AAM4"/>
<organism evidence="2 3">
    <name type="scientific">Vandammella animalimorsus</name>
    <dbReference type="NCBI Taxonomy" id="2029117"/>
    <lineage>
        <taxon>Bacteria</taxon>
        <taxon>Pseudomonadati</taxon>
        <taxon>Pseudomonadota</taxon>
        <taxon>Betaproteobacteria</taxon>
        <taxon>Burkholderiales</taxon>
        <taxon>Comamonadaceae</taxon>
        <taxon>Vandammella</taxon>
    </lineage>
</organism>
<comment type="caution">
    <text evidence="2">The sequence shown here is derived from an EMBL/GenBank/DDBJ whole genome shotgun (WGS) entry which is preliminary data.</text>
</comment>
<dbReference type="EMBL" id="NSJF01000003">
    <property type="protein sequence ID" value="PAT34629.1"/>
    <property type="molecule type" value="Genomic_DNA"/>
</dbReference>
<dbReference type="PANTHER" id="PTHR42815">
    <property type="entry name" value="FAD-BINDING, PUTATIVE (AFU_ORTHOLOGUE AFUA_6G07600)-RELATED"/>
    <property type="match status" value="1"/>
</dbReference>
<dbReference type="InterPro" id="IPR012349">
    <property type="entry name" value="Split_barrel_FMN-bd"/>
</dbReference>
<dbReference type="InterPro" id="IPR011576">
    <property type="entry name" value="Pyridox_Oxase_N"/>
</dbReference>
<dbReference type="SUPFAM" id="SSF50475">
    <property type="entry name" value="FMN-binding split barrel"/>
    <property type="match status" value="1"/>
</dbReference>
<feature type="domain" description="Pyridoxamine 5'-phosphate oxidase N-terminal" evidence="1">
    <location>
        <begin position="102"/>
        <end position="218"/>
    </location>
</feature>
<name>A0A2A2AAM4_9BURK</name>
<dbReference type="Proteomes" id="UP000217999">
    <property type="component" value="Unassembled WGS sequence"/>
</dbReference>
<gene>
    <name evidence="2" type="ORF">CK620_06965</name>
</gene>